<dbReference type="SUPFAM" id="SSF52540">
    <property type="entry name" value="P-loop containing nucleoside triphosphate hydrolases"/>
    <property type="match status" value="1"/>
</dbReference>
<evidence type="ECO:0000313" key="2">
    <source>
        <dbReference type="Proteomes" id="UP001596171"/>
    </source>
</evidence>
<comment type="caution">
    <text evidence="1">The sequence shown here is derived from an EMBL/GenBank/DDBJ whole genome shotgun (WGS) entry which is preliminary data.</text>
</comment>
<gene>
    <name evidence="1" type="ORF">ACFP1L_02305</name>
</gene>
<accession>A0ABW1SGT2</accession>
<dbReference type="InterPro" id="IPR027417">
    <property type="entry name" value="P-loop_NTPase"/>
</dbReference>
<sequence>MKLVVLRGNSGAGKTTTAQALLTRLGPTTLLLSQDTIRRVILKAPDRVGTPAITLIQALITWGQDQSFETIILEGILKKSVYGPMLATLKQQWGAQMLTVYFELPFEVALKRNQMKPNSFDQATLMSWWQANDLLGYEDLRFGPTVTLDEQVQLITEKLSVL</sequence>
<dbReference type="Pfam" id="PF13671">
    <property type="entry name" value="AAA_33"/>
    <property type="match status" value="1"/>
</dbReference>
<keyword evidence="2" id="KW-1185">Reference proteome</keyword>
<dbReference type="Gene3D" id="3.40.50.300">
    <property type="entry name" value="P-loop containing nucleotide triphosphate hydrolases"/>
    <property type="match status" value="1"/>
</dbReference>
<proteinExistence type="predicted"/>
<evidence type="ECO:0000313" key="1">
    <source>
        <dbReference type="EMBL" id="MFC6200728.1"/>
    </source>
</evidence>
<name>A0ABW1SGT2_9LACO</name>
<dbReference type="EMBL" id="JBHSSE010000003">
    <property type="protein sequence ID" value="MFC6200728.1"/>
    <property type="molecule type" value="Genomic_DNA"/>
</dbReference>
<reference evidence="2" key="1">
    <citation type="journal article" date="2019" name="Int. J. Syst. Evol. Microbiol.">
        <title>The Global Catalogue of Microorganisms (GCM) 10K type strain sequencing project: providing services to taxonomists for standard genome sequencing and annotation.</title>
        <authorList>
            <consortium name="The Broad Institute Genomics Platform"/>
            <consortium name="The Broad Institute Genome Sequencing Center for Infectious Disease"/>
            <person name="Wu L."/>
            <person name="Ma J."/>
        </authorList>
    </citation>
    <scope>NUCLEOTIDE SEQUENCE [LARGE SCALE GENOMIC DNA]</scope>
    <source>
        <strain evidence="2">CCM 8930</strain>
    </source>
</reference>
<dbReference type="Proteomes" id="UP001596171">
    <property type="component" value="Unassembled WGS sequence"/>
</dbReference>
<protein>
    <submittedName>
        <fullName evidence="1">AAA family ATPase</fullName>
    </submittedName>
</protein>
<organism evidence="1 2">
    <name type="scientific">Lactiplantibacillus nangangensis</name>
    <dbReference type="NCBI Taxonomy" id="2559917"/>
    <lineage>
        <taxon>Bacteria</taxon>
        <taxon>Bacillati</taxon>
        <taxon>Bacillota</taxon>
        <taxon>Bacilli</taxon>
        <taxon>Lactobacillales</taxon>
        <taxon>Lactobacillaceae</taxon>
        <taxon>Lactiplantibacillus</taxon>
    </lineage>
</organism>
<dbReference type="NCBIfam" id="NF005255">
    <property type="entry name" value="PRK06762.2-2"/>
    <property type="match status" value="1"/>
</dbReference>
<dbReference type="RefSeq" id="WP_171002269.1">
    <property type="nucleotide sequence ID" value="NZ_BJDI01000001.1"/>
</dbReference>